<dbReference type="OrthoDB" id="10399091at2759"/>
<proteinExistence type="predicted"/>
<gene>
    <name evidence="2" type="ORF">NEZAVI_LOCUS8876</name>
</gene>
<accession>A0A9P0HCV6</accession>
<evidence type="ECO:0000256" key="1">
    <source>
        <dbReference type="SAM" id="MobiDB-lite"/>
    </source>
</evidence>
<feature type="region of interest" description="Disordered" evidence="1">
    <location>
        <begin position="1"/>
        <end position="37"/>
    </location>
</feature>
<feature type="compositionally biased region" description="Polar residues" evidence="1">
    <location>
        <begin position="24"/>
        <end position="35"/>
    </location>
</feature>
<sequence length="99" mass="11223">MECRAHPVERNRGDGKKATKHNQETVAQRNRQLPPNNVRGIIEDKLDSCYKNYNKLEHHAKVPASGNCRIILPPVTPKHTEVEYFSNLPNGTDKGSHLL</sequence>
<name>A0A9P0HCV6_NEZVI</name>
<evidence type="ECO:0000313" key="3">
    <source>
        <dbReference type="Proteomes" id="UP001152798"/>
    </source>
</evidence>
<evidence type="ECO:0000313" key="2">
    <source>
        <dbReference type="EMBL" id="CAH1399426.1"/>
    </source>
</evidence>
<dbReference type="AlphaFoldDB" id="A0A9P0HCV6"/>
<protein>
    <submittedName>
        <fullName evidence="2">Uncharacterized protein</fullName>
    </submittedName>
</protein>
<organism evidence="2 3">
    <name type="scientific">Nezara viridula</name>
    <name type="common">Southern green stink bug</name>
    <name type="synonym">Cimex viridulus</name>
    <dbReference type="NCBI Taxonomy" id="85310"/>
    <lineage>
        <taxon>Eukaryota</taxon>
        <taxon>Metazoa</taxon>
        <taxon>Ecdysozoa</taxon>
        <taxon>Arthropoda</taxon>
        <taxon>Hexapoda</taxon>
        <taxon>Insecta</taxon>
        <taxon>Pterygota</taxon>
        <taxon>Neoptera</taxon>
        <taxon>Paraneoptera</taxon>
        <taxon>Hemiptera</taxon>
        <taxon>Heteroptera</taxon>
        <taxon>Panheteroptera</taxon>
        <taxon>Pentatomomorpha</taxon>
        <taxon>Pentatomoidea</taxon>
        <taxon>Pentatomidae</taxon>
        <taxon>Pentatominae</taxon>
        <taxon>Nezara</taxon>
    </lineage>
</organism>
<keyword evidence="3" id="KW-1185">Reference proteome</keyword>
<reference evidence="2" key="1">
    <citation type="submission" date="2022-01" db="EMBL/GenBank/DDBJ databases">
        <authorList>
            <person name="King R."/>
        </authorList>
    </citation>
    <scope>NUCLEOTIDE SEQUENCE</scope>
</reference>
<dbReference type="Proteomes" id="UP001152798">
    <property type="component" value="Chromosome 4"/>
</dbReference>
<dbReference type="EMBL" id="OV725080">
    <property type="protein sequence ID" value="CAH1399426.1"/>
    <property type="molecule type" value="Genomic_DNA"/>
</dbReference>
<feature type="compositionally biased region" description="Basic and acidic residues" evidence="1">
    <location>
        <begin position="1"/>
        <end position="23"/>
    </location>
</feature>